<gene>
    <name evidence="3" type="ORF">F5878DRAFT_666035</name>
</gene>
<name>A0AA38UBX7_9AGAR</name>
<dbReference type="Pfam" id="PF20149">
    <property type="entry name" value="DUF6532"/>
    <property type="match status" value="1"/>
</dbReference>
<feature type="compositionally biased region" description="Low complexity" evidence="1">
    <location>
        <begin position="16"/>
        <end position="37"/>
    </location>
</feature>
<dbReference type="AlphaFoldDB" id="A0AA38UBX7"/>
<proteinExistence type="predicted"/>
<feature type="compositionally biased region" description="Low complexity" evidence="1">
    <location>
        <begin position="194"/>
        <end position="205"/>
    </location>
</feature>
<feature type="compositionally biased region" description="Acidic residues" evidence="1">
    <location>
        <begin position="140"/>
        <end position="154"/>
    </location>
</feature>
<keyword evidence="4" id="KW-1185">Reference proteome</keyword>
<evidence type="ECO:0000256" key="1">
    <source>
        <dbReference type="SAM" id="MobiDB-lite"/>
    </source>
</evidence>
<sequence length="526" mass="58376">MTNKKTNRSTKPPAKVTTRSSSSTAVTTRSTRSSAAANIFKSSKAPLRKSSIPSTKASPAPSSRSLLGPRAAEYLKAQEEKRKKDIRDRVKAIKASEEADLPEEEDVRATSPPATSDVDEEEFYQVYGQEEISEEHQEGIEEVQEYQESDEELLLGEVGKVPDEEEENPFQEMEVDGPDNGIEVDVEKTPPPVSSTFSSPSKRSSIQAAAERNKLRRQLNVTPTKSKSKSKSKKHSPEKKKVYKVTSNMFTPCTRKLAEAGKRHARRVSTIEDPFPSDKHTFFLDVARSTAAEESLVEVFEEVKQDTDLQKLLTSFMGYARGGLFTSLAKKAREFTASYYALPGTKKSSEVKDLVTWLLSDGHFKYGGLNIEMRTFNPQKPFEADGIAHLLRLEYFATKGGANIAVFKEMIAAKRIKPPTIALMVTVLEHALMEYSDGTYRNSEFTDSAKGRYYHHLSSYNRIAAGASTWANGFEVRLFNLVLNQSNKTFLLDVEADDMNEVDVAELEANAVAANTTNTASSSTEA</sequence>
<comment type="caution">
    <text evidence="3">The sequence shown here is derived from an EMBL/GenBank/DDBJ whole genome shotgun (WGS) entry which is preliminary data.</text>
</comment>
<accession>A0AA38UBX7</accession>
<feature type="compositionally biased region" description="Basic and acidic residues" evidence="1">
    <location>
        <begin position="76"/>
        <end position="97"/>
    </location>
</feature>
<organism evidence="3 4">
    <name type="scientific">Lentinula raphanica</name>
    <dbReference type="NCBI Taxonomy" id="153919"/>
    <lineage>
        <taxon>Eukaryota</taxon>
        <taxon>Fungi</taxon>
        <taxon>Dikarya</taxon>
        <taxon>Basidiomycota</taxon>
        <taxon>Agaricomycotina</taxon>
        <taxon>Agaricomycetes</taxon>
        <taxon>Agaricomycetidae</taxon>
        <taxon>Agaricales</taxon>
        <taxon>Marasmiineae</taxon>
        <taxon>Omphalotaceae</taxon>
        <taxon>Lentinula</taxon>
    </lineage>
</organism>
<feature type="compositionally biased region" description="Polar residues" evidence="1">
    <location>
        <begin position="51"/>
        <end position="65"/>
    </location>
</feature>
<feature type="compositionally biased region" description="Basic residues" evidence="1">
    <location>
        <begin position="226"/>
        <end position="241"/>
    </location>
</feature>
<evidence type="ECO:0000259" key="2">
    <source>
        <dbReference type="Pfam" id="PF20149"/>
    </source>
</evidence>
<dbReference type="InterPro" id="IPR045341">
    <property type="entry name" value="DUF6532"/>
</dbReference>
<feature type="domain" description="DUF6532" evidence="2">
    <location>
        <begin position="262"/>
        <end position="462"/>
    </location>
</feature>
<dbReference type="EMBL" id="MU806794">
    <property type="protein sequence ID" value="KAJ3833012.1"/>
    <property type="molecule type" value="Genomic_DNA"/>
</dbReference>
<evidence type="ECO:0000313" key="4">
    <source>
        <dbReference type="Proteomes" id="UP001163846"/>
    </source>
</evidence>
<feature type="compositionally biased region" description="Acidic residues" evidence="1">
    <location>
        <begin position="163"/>
        <end position="177"/>
    </location>
</feature>
<reference evidence="3" key="1">
    <citation type="submission" date="2022-08" db="EMBL/GenBank/DDBJ databases">
        <authorList>
            <consortium name="DOE Joint Genome Institute"/>
            <person name="Min B."/>
            <person name="Riley R."/>
            <person name="Sierra-Patev S."/>
            <person name="Naranjo-Ortiz M."/>
            <person name="Looney B."/>
            <person name="Konkel Z."/>
            <person name="Slot J.C."/>
            <person name="Sakamoto Y."/>
            <person name="Steenwyk J.L."/>
            <person name="Rokas A."/>
            <person name="Carro J."/>
            <person name="Camarero S."/>
            <person name="Ferreira P."/>
            <person name="Molpeceres G."/>
            <person name="Ruiz-Duenas F.J."/>
            <person name="Serrano A."/>
            <person name="Henrissat B."/>
            <person name="Drula E."/>
            <person name="Hughes K.W."/>
            <person name="Mata J.L."/>
            <person name="Ishikawa N.K."/>
            <person name="Vargas-Isla R."/>
            <person name="Ushijima S."/>
            <person name="Smith C.A."/>
            <person name="Ahrendt S."/>
            <person name="Andreopoulos W."/>
            <person name="He G."/>
            <person name="Labutti K."/>
            <person name="Lipzen A."/>
            <person name="Ng V."/>
            <person name="Sandor L."/>
            <person name="Barry K."/>
            <person name="Martinez A.T."/>
            <person name="Xiao Y."/>
            <person name="Gibbons J.G."/>
            <person name="Terashima K."/>
            <person name="Hibbett D.S."/>
            <person name="Grigoriev I.V."/>
        </authorList>
    </citation>
    <scope>NUCLEOTIDE SEQUENCE</scope>
    <source>
        <strain evidence="3">TFB9207</strain>
    </source>
</reference>
<protein>
    <recommendedName>
        <fullName evidence="2">DUF6532 domain-containing protein</fullName>
    </recommendedName>
</protein>
<evidence type="ECO:0000313" key="3">
    <source>
        <dbReference type="EMBL" id="KAJ3833012.1"/>
    </source>
</evidence>
<dbReference type="Proteomes" id="UP001163846">
    <property type="component" value="Unassembled WGS sequence"/>
</dbReference>
<feature type="region of interest" description="Disordered" evidence="1">
    <location>
        <begin position="1"/>
        <end position="241"/>
    </location>
</feature>